<evidence type="ECO:0000256" key="3">
    <source>
        <dbReference type="ARBA" id="ARBA00025724"/>
    </source>
</evidence>
<comment type="caution">
    <text evidence="5">The sequence shown here is derived from an EMBL/GenBank/DDBJ whole genome shotgun (WGS) entry which is preliminary data.</text>
</comment>
<comment type="similarity">
    <text evidence="3">Belongs to the eukaryotic RPB4 RNA polymerase subunit family.</text>
</comment>
<dbReference type="Pfam" id="PF03874">
    <property type="entry name" value="RNA_pol_Rpb4"/>
    <property type="match status" value="1"/>
</dbReference>
<gene>
    <name evidence="5" type="ORF">RFI_31679</name>
</gene>
<dbReference type="InterPro" id="IPR005574">
    <property type="entry name" value="Rpb4/RPC9"/>
</dbReference>
<dbReference type="Gene3D" id="1.20.1250.40">
    <property type="match status" value="1"/>
</dbReference>
<dbReference type="SMART" id="SM00657">
    <property type="entry name" value="RPOL4c"/>
    <property type="match status" value="1"/>
</dbReference>
<comment type="subcellular location">
    <subcellularLocation>
        <location evidence="1">Nucleus</location>
    </subcellularLocation>
</comment>
<dbReference type="Proteomes" id="UP000023152">
    <property type="component" value="Unassembled WGS sequence"/>
</dbReference>
<evidence type="ECO:0000256" key="2">
    <source>
        <dbReference type="ARBA" id="ARBA00023242"/>
    </source>
</evidence>
<dbReference type="PANTHER" id="PTHR21297">
    <property type="entry name" value="DNA-DIRECTED RNA POLYMERASE II"/>
    <property type="match status" value="1"/>
</dbReference>
<protein>
    <recommendedName>
        <fullName evidence="4">RNA polymerase Rpb4/RPC9 core domain-containing protein</fullName>
    </recommendedName>
</protein>
<dbReference type="GO" id="GO:0000166">
    <property type="term" value="F:nucleotide binding"/>
    <property type="evidence" value="ECO:0007669"/>
    <property type="project" value="InterPro"/>
</dbReference>
<dbReference type="InterPro" id="IPR006590">
    <property type="entry name" value="RNA_pol_Rpb4/RPC9_core"/>
</dbReference>
<dbReference type="GO" id="GO:0005634">
    <property type="term" value="C:nucleus"/>
    <property type="evidence" value="ECO:0007669"/>
    <property type="project" value="UniProtKB-SubCell"/>
</dbReference>
<feature type="domain" description="RNA polymerase Rpb4/RPC9 core" evidence="4">
    <location>
        <begin position="15"/>
        <end position="145"/>
    </location>
</feature>
<evidence type="ECO:0000256" key="1">
    <source>
        <dbReference type="ARBA" id="ARBA00004123"/>
    </source>
</evidence>
<dbReference type="InterPro" id="IPR010997">
    <property type="entry name" value="HRDC-like_sf"/>
</dbReference>
<dbReference type="SUPFAM" id="SSF47819">
    <property type="entry name" value="HRDC-like"/>
    <property type="match status" value="1"/>
</dbReference>
<sequence length="223" mass="24674">MSLSFVEAAALGFQSDFAHAHPLWNSEVAFILENYLEKQSETSVLSGSDGANSSKNNLSNTMIQKTLEYVKKLNTYPTQSNMDMASDLLSKSGKFTPYESALLNNLSIGSVDEAFTLIPSLRDKFPNSDALNTILQQMSDYQDVDNVGGVNNIGNITNMSTMASAASHNMIDDSIDKHVDIVDHDIHFRRHTHDYLQSASSDSDAPEMSHAMYSNQNSYIIYI</sequence>
<dbReference type="InterPro" id="IPR045222">
    <property type="entry name" value="Rpb4-like"/>
</dbReference>
<reference evidence="5 6" key="1">
    <citation type="journal article" date="2013" name="Curr. Biol.">
        <title>The Genome of the Foraminiferan Reticulomyxa filosa.</title>
        <authorList>
            <person name="Glockner G."/>
            <person name="Hulsmann N."/>
            <person name="Schleicher M."/>
            <person name="Noegel A.A."/>
            <person name="Eichinger L."/>
            <person name="Gallinger C."/>
            <person name="Pawlowski J."/>
            <person name="Sierra R."/>
            <person name="Euteneuer U."/>
            <person name="Pillet L."/>
            <person name="Moustafa A."/>
            <person name="Platzer M."/>
            <person name="Groth M."/>
            <person name="Szafranski K."/>
            <person name="Schliwa M."/>
        </authorList>
    </citation>
    <scope>NUCLEOTIDE SEQUENCE [LARGE SCALE GENOMIC DNA]</scope>
</reference>
<keyword evidence="6" id="KW-1185">Reference proteome</keyword>
<dbReference type="EMBL" id="ASPP01027834">
    <property type="protein sequence ID" value="ETO05715.1"/>
    <property type="molecule type" value="Genomic_DNA"/>
</dbReference>
<proteinExistence type="inferred from homology"/>
<evidence type="ECO:0000259" key="4">
    <source>
        <dbReference type="SMART" id="SM00657"/>
    </source>
</evidence>
<dbReference type="GO" id="GO:0030880">
    <property type="term" value="C:RNA polymerase complex"/>
    <property type="evidence" value="ECO:0007669"/>
    <property type="project" value="InterPro"/>
</dbReference>
<evidence type="ECO:0000313" key="6">
    <source>
        <dbReference type="Proteomes" id="UP000023152"/>
    </source>
</evidence>
<name>X6LYA4_RETFI</name>
<dbReference type="GO" id="GO:0006352">
    <property type="term" value="P:DNA-templated transcription initiation"/>
    <property type="evidence" value="ECO:0007669"/>
    <property type="project" value="InterPro"/>
</dbReference>
<dbReference type="OrthoDB" id="2186918at2759"/>
<dbReference type="InterPro" id="IPR038324">
    <property type="entry name" value="Rpb4/RPC9_sf"/>
</dbReference>
<dbReference type="AlphaFoldDB" id="X6LYA4"/>
<keyword evidence="2" id="KW-0539">Nucleus</keyword>
<accession>X6LYA4</accession>
<evidence type="ECO:0000313" key="5">
    <source>
        <dbReference type="EMBL" id="ETO05715.1"/>
    </source>
</evidence>
<organism evidence="5 6">
    <name type="scientific">Reticulomyxa filosa</name>
    <dbReference type="NCBI Taxonomy" id="46433"/>
    <lineage>
        <taxon>Eukaryota</taxon>
        <taxon>Sar</taxon>
        <taxon>Rhizaria</taxon>
        <taxon>Retaria</taxon>
        <taxon>Foraminifera</taxon>
        <taxon>Monothalamids</taxon>
        <taxon>Reticulomyxidae</taxon>
        <taxon>Reticulomyxa</taxon>
    </lineage>
</organism>